<dbReference type="EMBL" id="SNRW01002278">
    <property type="protein sequence ID" value="KAA6393290.1"/>
    <property type="molecule type" value="Genomic_DNA"/>
</dbReference>
<dbReference type="OrthoDB" id="10017160at2759"/>
<dbReference type="InterPro" id="IPR052709">
    <property type="entry name" value="Transposase-MT_Hybrid"/>
</dbReference>
<gene>
    <name evidence="1" type="ORF">EZS28_011180</name>
</gene>
<dbReference type="Gene3D" id="3.30.420.10">
    <property type="entry name" value="Ribonuclease H-like superfamily/Ribonuclease H"/>
    <property type="match status" value="1"/>
</dbReference>
<dbReference type="Proteomes" id="UP000324800">
    <property type="component" value="Unassembled WGS sequence"/>
</dbReference>
<dbReference type="Pfam" id="PF01359">
    <property type="entry name" value="Transposase_1"/>
    <property type="match status" value="1"/>
</dbReference>
<reference evidence="1 2" key="1">
    <citation type="submission" date="2019-03" db="EMBL/GenBank/DDBJ databases">
        <title>Single cell metagenomics reveals metabolic interactions within the superorganism composed of flagellate Streblomastix strix and complex community of Bacteroidetes bacteria on its surface.</title>
        <authorList>
            <person name="Treitli S.C."/>
            <person name="Kolisko M."/>
            <person name="Husnik F."/>
            <person name="Keeling P."/>
            <person name="Hampl V."/>
        </authorList>
    </citation>
    <scope>NUCLEOTIDE SEQUENCE [LARGE SCALE GENOMIC DNA]</scope>
    <source>
        <strain evidence="1">ST1C</strain>
    </source>
</reference>
<organism evidence="1 2">
    <name type="scientific">Streblomastix strix</name>
    <dbReference type="NCBI Taxonomy" id="222440"/>
    <lineage>
        <taxon>Eukaryota</taxon>
        <taxon>Metamonada</taxon>
        <taxon>Preaxostyla</taxon>
        <taxon>Oxymonadida</taxon>
        <taxon>Streblomastigidae</taxon>
        <taxon>Streblomastix</taxon>
    </lineage>
</organism>
<evidence type="ECO:0008006" key="3">
    <source>
        <dbReference type="Google" id="ProtNLM"/>
    </source>
</evidence>
<sequence length="234" mass="27089">MDYIRSRRVDGALLLCATLEDESQNDLKYMVIGDERWFFRINNCDSMWLEKDAKPPTKSKQKIGAEKVMISVFWNPTREWLVDQLHLKTILNVQYYTNNIQQILDQQIDLEQELMQGSITLRVDNAYAHKNKQIRAWISGSFFSESLYPPYSPDLAPSDYFIFVYINQKTIQAMAVQQLDPQGYAINACKVSNNAQQLSNIKIAQRLYDTNRAGYRFTNIISQIPVDGTDQIVA</sequence>
<name>A0A5J4WEE0_9EUKA</name>
<dbReference type="GO" id="GO:0003676">
    <property type="term" value="F:nucleic acid binding"/>
    <property type="evidence" value="ECO:0007669"/>
    <property type="project" value="InterPro"/>
</dbReference>
<feature type="non-terminal residue" evidence="1">
    <location>
        <position position="234"/>
    </location>
</feature>
<dbReference type="PANTHER" id="PTHR46060">
    <property type="entry name" value="MARINER MOS1 TRANSPOSASE-LIKE PROTEIN"/>
    <property type="match status" value="1"/>
</dbReference>
<evidence type="ECO:0000313" key="2">
    <source>
        <dbReference type="Proteomes" id="UP000324800"/>
    </source>
</evidence>
<dbReference type="InterPro" id="IPR001888">
    <property type="entry name" value="Transposase_1"/>
</dbReference>
<accession>A0A5J4WEE0</accession>
<proteinExistence type="predicted"/>
<evidence type="ECO:0000313" key="1">
    <source>
        <dbReference type="EMBL" id="KAA6393290.1"/>
    </source>
</evidence>
<dbReference type="PANTHER" id="PTHR46060:SF1">
    <property type="entry name" value="MARINER MOS1 TRANSPOSASE-LIKE PROTEIN"/>
    <property type="match status" value="1"/>
</dbReference>
<protein>
    <recommendedName>
        <fullName evidence="3">Tc1-like transposase DDE domain-containing protein</fullName>
    </recommendedName>
</protein>
<dbReference type="InterPro" id="IPR036397">
    <property type="entry name" value="RNaseH_sf"/>
</dbReference>
<dbReference type="AlphaFoldDB" id="A0A5J4WEE0"/>
<comment type="caution">
    <text evidence="1">The sequence shown here is derived from an EMBL/GenBank/DDBJ whole genome shotgun (WGS) entry which is preliminary data.</text>
</comment>